<dbReference type="SUPFAM" id="SSF52540">
    <property type="entry name" value="P-loop containing nucleoside triphosphate hydrolases"/>
    <property type="match status" value="1"/>
</dbReference>
<keyword evidence="13" id="KW-1185">Reference proteome</keyword>
<dbReference type="GO" id="GO:0016887">
    <property type="term" value="F:ATP hydrolysis activity"/>
    <property type="evidence" value="ECO:0007669"/>
    <property type="project" value="InterPro"/>
</dbReference>
<evidence type="ECO:0000256" key="2">
    <source>
        <dbReference type="ARBA" id="ARBA00022448"/>
    </source>
</evidence>
<evidence type="ECO:0000256" key="6">
    <source>
        <dbReference type="ARBA" id="ARBA00022840"/>
    </source>
</evidence>
<evidence type="ECO:0000256" key="7">
    <source>
        <dbReference type="ARBA" id="ARBA00022989"/>
    </source>
</evidence>
<keyword evidence="8 9" id="KW-0472">Membrane</keyword>
<dbReference type="Proteomes" id="UP000539953">
    <property type="component" value="Unassembled WGS sequence"/>
</dbReference>
<evidence type="ECO:0000256" key="4">
    <source>
        <dbReference type="ARBA" id="ARBA00022692"/>
    </source>
</evidence>
<dbReference type="Pfam" id="PF00005">
    <property type="entry name" value="ABC_tran"/>
    <property type="match status" value="1"/>
</dbReference>
<dbReference type="InterPro" id="IPR027417">
    <property type="entry name" value="P-loop_NTPase"/>
</dbReference>
<dbReference type="GO" id="GO:0005524">
    <property type="term" value="F:ATP binding"/>
    <property type="evidence" value="ECO:0007669"/>
    <property type="project" value="UniProtKB-KW"/>
</dbReference>
<feature type="transmembrane region" description="Helical" evidence="9">
    <location>
        <begin position="12"/>
        <end position="38"/>
    </location>
</feature>
<organism evidence="12 13">
    <name type="scientific">Catenisphaera adipataccumulans</name>
    <dbReference type="NCBI Taxonomy" id="700500"/>
    <lineage>
        <taxon>Bacteria</taxon>
        <taxon>Bacillati</taxon>
        <taxon>Bacillota</taxon>
        <taxon>Erysipelotrichia</taxon>
        <taxon>Erysipelotrichales</taxon>
        <taxon>Erysipelotrichaceae</taxon>
        <taxon>Catenisphaera</taxon>
    </lineage>
</organism>
<keyword evidence="6 12" id="KW-0067">ATP-binding</keyword>
<feature type="domain" description="ABC transporter" evidence="10">
    <location>
        <begin position="328"/>
        <end position="562"/>
    </location>
</feature>
<evidence type="ECO:0000313" key="13">
    <source>
        <dbReference type="Proteomes" id="UP000539953"/>
    </source>
</evidence>
<dbReference type="SMART" id="SM00382">
    <property type="entry name" value="AAA"/>
    <property type="match status" value="1"/>
</dbReference>
<dbReference type="Gene3D" id="1.20.1560.10">
    <property type="entry name" value="ABC transporter type 1, transmembrane domain"/>
    <property type="match status" value="1"/>
</dbReference>
<feature type="transmembrane region" description="Helical" evidence="9">
    <location>
        <begin position="273"/>
        <end position="294"/>
    </location>
</feature>
<evidence type="ECO:0000256" key="9">
    <source>
        <dbReference type="SAM" id="Phobius"/>
    </source>
</evidence>
<gene>
    <name evidence="12" type="ORF">HNQ47_000975</name>
</gene>
<evidence type="ECO:0000259" key="10">
    <source>
        <dbReference type="PROSITE" id="PS50893"/>
    </source>
</evidence>
<dbReference type="PANTHER" id="PTHR43394:SF1">
    <property type="entry name" value="ATP-BINDING CASSETTE SUB-FAMILY B MEMBER 10, MITOCHONDRIAL"/>
    <property type="match status" value="1"/>
</dbReference>
<comment type="subcellular location">
    <subcellularLocation>
        <location evidence="1">Cell membrane</location>
        <topology evidence="1">Multi-pass membrane protein</topology>
    </subcellularLocation>
</comment>
<dbReference type="GO" id="GO:0005886">
    <property type="term" value="C:plasma membrane"/>
    <property type="evidence" value="ECO:0007669"/>
    <property type="project" value="UniProtKB-SubCell"/>
</dbReference>
<dbReference type="FunFam" id="3.40.50.300:FF:000221">
    <property type="entry name" value="Multidrug ABC transporter ATP-binding protein"/>
    <property type="match status" value="1"/>
</dbReference>
<keyword evidence="7 9" id="KW-1133">Transmembrane helix</keyword>
<dbReference type="CDD" id="cd18548">
    <property type="entry name" value="ABC_6TM_Tm287_like"/>
    <property type="match status" value="1"/>
</dbReference>
<dbReference type="PROSITE" id="PS00211">
    <property type="entry name" value="ABC_TRANSPORTER_1"/>
    <property type="match status" value="1"/>
</dbReference>
<dbReference type="InterPro" id="IPR003593">
    <property type="entry name" value="AAA+_ATPase"/>
</dbReference>
<proteinExistence type="predicted"/>
<keyword evidence="5" id="KW-0547">Nucleotide-binding</keyword>
<protein>
    <submittedName>
        <fullName evidence="12">ATP-binding cassette subfamily B protein</fullName>
    </submittedName>
</protein>
<dbReference type="Gene3D" id="3.40.50.300">
    <property type="entry name" value="P-loop containing nucleotide triphosphate hydrolases"/>
    <property type="match status" value="1"/>
</dbReference>
<name>A0A7W8CWM0_9FIRM</name>
<evidence type="ECO:0000313" key="12">
    <source>
        <dbReference type="EMBL" id="MBB5182955.1"/>
    </source>
</evidence>
<keyword evidence="3" id="KW-1003">Cell membrane</keyword>
<keyword evidence="2" id="KW-0813">Transport</keyword>
<accession>A0A7W8CWM0</accession>
<feature type="transmembrane region" description="Helical" evidence="9">
    <location>
        <begin position="50"/>
        <end position="72"/>
    </location>
</feature>
<dbReference type="GO" id="GO:0015421">
    <property type="term" value="F:ABC-type oligopeptide transporter activity"/>
    <property type="evidence" value="ECO:0007669"/>
    <property type="project" value="TreeGrafter"/>
</dbReference>
<dbReference type="InterPro" id="IPR011527">
    <property type="entry name" value="ABC1_TM_dom"/>
</dbReference>
<evidence type="ECO:0000256" key="5">
    <source>
        <dbReference type="ARBA" id="ARBA00022741"/>
    </source>
</evidence>
<feature type="transmembrane region" description="Helical" evidence="9">
    <location>
        <begin position="243"/>
        <end position="261"/>
    </location>
</feature>
<keyword evidence="4 9" id="KW-0812">Transmembrane</keyword>
<dbReference type="AlphaFoldDB" id="A0A7W8CWM0"/>
<dbReference type="PROSITE" id="PS50893">
    <property type="entry name" value="ABC_TRANSPORTER_2"/>
    <property type="match status" value="1"/>
</dbReference>
<dbReference type="InterPro" id="IPR003439">
    <property type="entry name" value="ABC_transporter-like_ATP-bd"/>
</dbReference>
<dbReference type="RefSeq" id="WP_183328106.1">
    <property type="nucleotide sequence ID" value="NZ_JACHHK010000003.1"/>
</dbReference>
<feature type="transmembrane region" description="Helical" evidence="9">
    <location>
        <begin position="155"/>
        <end position="172"/>
    </location>
</feature>
<dbReference type="InterPro" id="IPR036640">
    <property type="entry name" value="ABC1_TM_sf"/>
</dbReference>
<evidence type="ECO:0000256" key="3">
    <source>
        <dbReference type="ARBA" id="ARBA00022475"/>
    </source>
</evidence>
<dbReference type="InterPro" id="IPR017871">
    <property type="entry name" value="ABC_transporter-like_CS"/>
</dbReference>
<sequence length="572" mass="63703">MKRIPKGKIRNYFIGAVIFIALETMFEVIIPFLMAQIIDDGIMKQDESIFLAKGLQMLICAGLSLLFGIIYARMAASFTSELAAVLRRKEYQAIQRFAFENLDHFERSSLITRLTNDVTTVQNALISAIRPLVRGPVMLITGMVMAFLIDARMAWIYLVILPFLGLVLYLIVRNVRPKFPRLQAAMDAVNERIQENLTAIRIVKAFVRQDYEAEKFETVNSQLADISRDTFKVATLNIPAFQAAMYTTIVALIYIGMQMIFGGTLQVGELTGLLSYVLQIMNSLVMISSVFLLLTRSMASINRIEEVFNEKVTLTSPEDGKFLKDGSVNFHDVSFKYDLQAEEDVLSHINWSIKSGQNVGIIGATGSAKSTLVALIPRLYDASQGAVEVGGYDVKELNLNALRDDVAMVLQNNVLFTGTIAENLRWGDPDAEQKDLDRACRIACADEFIQRLPDGYQTQISQSGSNLSGGQKQRLCIARALLKKPKILILDDSTSAVDTKTDRRIRDGLSRLPMTVIMIAQRISSIASCDQILVLEDGKVRDIGTHDELLKSSSIYHDLYLSQKRGDPDAAA</sequence>
<feature type="domain" description="ABC transmembrane type-1" evidence="11">
    <location>
        <begin position="14"/>
        <end position="296"/>
    </location>
</feature>
<dbReference type="PROSITE" id="PS50929">
    <property type="entry name" value="ABC_TM1F"/>
    <property type="match status" value="1"/>
</dbReference>
<reference evidence="12 13" key="1">
    <citation type="submission" date="2020-08" db="EMBL/GenBank/DDBJ databases">
        <title>Genomic Encyclopedia of Type Strains, Phase IV (KMG-IV): sequencing the most valuable type-strain genomes for metagenomic binning, comparative biology and taxonomic classification.</title>
        <authorList>
            <person name="Goeker M."/>
        </authorList>
    </citation>
    <scope>NUCLEOTIDE SEQUENCE [LARGE SCALE GENOMIC DNA]</scope>
    <source>
        <strain evidence="12 13">DSM 25799</strain>
    </source>
</reference>
<dbReference type="InterPro" id="IPR039421">
    <property type="entry name" value="Type_1_exporter"/>
</dbReference>
<evidence type="ECO:0000256" key="1">
    <source>
        <dbReference type="ARBA" id="ARBA00004651"/>
    </source>
</evidence>
<dbReference type="Pfam" id="PF00664">
    <property type="entry name" value="ABC_membrane"/>
    <property type="match status" value="1"/>
</dbReference>
<dbReference type="PANTHER" id="PTHR43394">
    <property type="entry name" value="ATP-DEPENDENT PERMEASE MDL1, MITOCHONDRIAL"/>
    <property type="match status" value="1"/>
</dbReference>
<dbReference type="SUPFAM" id="SSF90123">
    <property type="entry name" value="ABC transporter transmembrane region"/>
    <property type="match status" value="1"/>
</dbReference>
<evidence type="ECO:0000256" key="8">
    <source>
        <dbReference type="ARBA" id="ARBA00023136"/>
    </source>
</evidence>
<feature type="transmembrane region" description="Helical" evidence="9">
    <location>
        <begin position="132"/>
        <end position="149"/>
    </location>
</feature>
<dbReference type="EMBL" id="JACHHK010000003">
    <property type="protein sequence ID" value="MBB5182955.1"/>
    <property type="molecule type" value="Genomic_DNA"/>
</dbReference>
<evidence type="ECO:0000259" key="11">
    <source>
        <dbReference type="PROSITE" id="PS50929"/>
    </source>
</evidence>
<comment type="caution">
    <text evidence="12">The sequence shown here is derived from an EMBL/GenBank/DDBJ whole genome shotgun (WGS) entry which is preliminary data.</text>
</comment>